<keyword evidence="4" id="KW-0732">Signal</keyword>
<feature type="compositionally biased region" description="Basic and acidic residues" evidence="2">
    <location>
        <begin position="1099"/>
        <end position="1108"/>
    </location>
</feature>
<feature type="transmembrane region" description="Helical" evidence="3">
    <location>
        <begin position="120"/>
        <end position="142"/>
    </location>
</feature>
<feature type="transmembrane region" description="Helical" evidence="3">
    <location>
        <begin position="154"/>
        <end position="174"/>
    </location>
</feature>
<evidence type="ECO:0000313" key="6">
    <source>
        <dbReference type="EMBL" id="KAJ6263489.1"/>
    </source>
</evidence>
<dbReference type="InterPro" id="IPR042098">
    <property type="entry name" value="TauD-like_sf"/>
</dbReference>
<feature type="signal peptide" evidence="4">
    <location>
        <begin position="1"/>
        <end position="22"/>
    </location>
</feature>
<reference evidence="6" key="1">
    <citation type="submission" date="2023-01" db="EMBL/GenBank/DDBJ databases">
        <title>The chitinases involved in constricting ring structure development in the nematode-trapping fungus Drechslerella dactyloides.</title>
        <authorList>
            <person name="Wang R."/>
            <person name="Zhang L."/>
            <person name="Tang P."/>
            <person name="Li S."/>
            <person name="Liang L."/>
        </authorList>
    </citation>
    <scope>NUCLEOTIDE SEQUENCE</scope>
    <source>
        <strain evidence="6">YMF1.00031</strain>
    </source>
</reference>
<dbReference type="InterPro" id="IPR050411">
    <property type="entry name" value="AlphaKG_dependent_hydroxylases"/>
</dbReference>
<feature type="region of interest" description="Disordered" evidence="2">
    <location>
        <begin position="197"/>
        <end position="253"/>
    </location>
</feature>
<evidence type="ECO:0000313" key="7">
    <source>
        <dbReference type="Proteomes" id="UP001221413"/>
    </source>
</evidence>
<keyword evidence="3" id="KW-0812">Transmembrane</keyword>
<dbReference type="GO" id="GO:0016491">
    <property type="term" value="F:oxidoreductase activity"/>
    <property type="evidence" value="ECO:0007669"/>
    <property type="project" value="UniProtKB-KW"/>
</dbReference>
<feature type="chain" id="PRO_5042286907" description="TauD/TfdA-like domain-containing protein" evidence="4">
    <location>
        <begin position="23"/>
        <end position="1340"/>
    </location>
</feature>
<dbReference type="SUPFAM" id="SSF51197">
    <property type="entry name" value="Clavaminate synthase-like"/>
    <property type="match status" value="1"/>
</dbReference>
<dbReference type="PANTHER" id="PTHR10696:SF54">
    <property type="entry name" value="FAMILY OXIDOREDUCTASE, PUTATIVE (AFU_ORTHOLOGUE AFUA_4G13850)-RELATED"/>
    <property type="match status" value="1"/>
</dbReference>
<protein>
    <recommendedName>
        <fullName evidence="5">TauD/TfdA-like domain-containing protein</fullName>
    </recommendedName>
</protein>
<evidence type="ECO:0000256" key="2">
    <source>
        <dbReference type="SAM" id="MobiDB-lite"/>
    </source>
</evidence>
<keyword evidence="1" id="KW-0560">Oxidoreductase</keyword>
<evidence type="ECO:0000259" key="5">
    <source>
        <dbReference type="Pfam" id="PF02668"/>
    </source>
</evidence>
<dbReference type="InterPro" id="IPR003819">
    <property type="entry name" value="TauD/TfdA-like"/>
</dbReference>
<keyword evidence="7" id="KW-1185">Reference proteome</keyword>
<feature type="transmembrane region" description="Helical" evidence="3">
    <location>
        <begin position="326"/>
        <end position="348"/>
    </location>
</feature>
<feature type="compositionally biased region" description="Gly residues" evidence="2">
    <location>
        <begin position="229"/>
        <end position="238"/>
    </location>
</feature>
<dbReference type="EMBL" id="JAQGDS010000002">
    <property type="protein sequence ID" value="KAJ6263489.1"/>
    <property type="molecule type" value="Genomic_DNA"/>
</dbReference>
<feature type="region of interest" description="Disordered" evidence="2">
    <location>
        <begin position="1099"/>
        <end position="1193"/>
    </location>
</feature>
<feature type="transmembrane region" description="Helical" evidence="3">
    <location>
        <begin position="360"/>
        <end position="378"/>
    </location>
</feature>
<dbReference type="PANTHER" id="PTHR10696">
    <property type="entry name" value="GAMMA-BUTYROBETAINE HYDROXYLASE-RELATED"/>
    <property type="match status" value="1"/>
</dbReference>
<keyword evidence="3" id="KW-0472">Membrane</keyword>
<evidence type="ECO:0000256" key="3">
    <source>
        <dbReference type="SAM" id="Phobius"/>
    </source>
</evidence>
<feature type="compositionally biased region" description="Acidic residues" evidence="2">
    <location>
        <begin position="211"/>
        <end position="224"/>
    </location>
</feature>
<evidence type="ECO:0000256" key="1">
    <source>
        <dbReference type="ARBA" id="ARBA00023002"/>
    </source>
</evidence>
<comment type="caution">
    <text evidence="6">The sequence shown here is derived from an EMBL/GenBank/DDBJ whole genome shotgun (WGS) entry which is preliminary data.</text>
</comment>
<feature type="transmembrane region" description="Helical" evidence="3">
    <location>
        <begin position="588"/>
        <end position="607"/>
    </location>
</feature>
<feature type="compositionally biased region" description="Basic residues" evidence="2">
    <location>
        <begin position="197"/>
        <end position="207"/>
    </location>
</feature>
<accession>A0AAD6J2T2</accession>
<organism evidence="6 7">
    <name type="scientific">Drechslerella dactyloides</name>
    <name type="common">Nematode-trapping fungus</name>
    <name type="synonym">Arthrobotrys dactyloides</name>
    <dbReference type="NCBI Taxonomy" id="74499"/>
    <lineage>
        <taxon>Eukaryota</taxon>
        <taxon>Fungi</taxon>
        <taxon>Dikarya</taxon>
        <taxon>Ascomycota</taxon>
        <taxon>Pezizomycotina</taxon>
        <taxon>Orbiliomycetes</taxon>
        <taxon>Orbiliales</taxon>
        <taxon>Orbiliaceae</taxon>
        <taxon>Drechslerella</taxon>
    </lineage>
</organism>
<feature type="domain" description="TauD/TfdA-like" evidence="5">
    <location>
        <begin position="783"/>
        <end position="1056"/>
    </location>
</feature>
<feature type="transmembrane region" description="Helical" evidence="3">
    <location>
        <begin position="473"/>
        <end position="494"/>
    </location>
</feature>
<feature type="transmembrane region" description="Helical" evidence="3">
    <location>
        <begin position="506"/>
        <end position="530"/>
    </location>
</feature>
<name>A0AAD6J2T2_DREDA</name>
<dbReference type="Proteomes" id="UP001221413">
    <property type="component" value="Unassembled WGS sequence"/>
</dbReference>
<feature type="transmembrane region" description="Helical" evidence="3">
    <location>
        <begin position="619"/>
        <end position="640"/>
    </location>
</feature>
<gene>
    <name evidence="6" type="ORF">Dda_2053</name>
</gene>
<dbReference type="Pfam" id="PF02668">
    <property type="entry name" value="TauD"/>
    <property type="match status" value="1"/>
</dbReference>
<keyword evidence="3" id="KW-1133">Transmembrane helix</keyword>
<dbReference type="Gene3D" id="3.60.130.10">
    <property type="entry name" value="Clavaminate synthase-like"/>
    <property type="match status" value="1"/>
</dbReference>
<sequence>MAVVMKRLQLLLGVLAAGLVAAQQDSLDLTDRQCTQYFRNNTYTDSPWLWTASIPNFNYGLFFRLHPELANSSLPADEQNITQVLQAASAPTPVRPNQISYPLAVDYRSVMAVCGSSSGLYEWALVSDTLTTWILPIFGLIVSMPWESNRRGHTIYMIFRWVGQPFATLTYIFWNLRVMGRAATLVDLGVPLRPHSIGKRKRRPSKRKIVDEDDEDEEAIELDAVEQGQGQGPAGGDGNSNPDQDIPDDDPDPDDQIFCDVRDSFSILCVMNQYKLSSSLPISESTLRKNIITALFLTDATSGKFHLDATRRSVAAEIRRLRKRGVVPILVSLGWYFISLAISMYKAFGDVGDNATAHNLALGLLLGWLPVLVSAAIVDRNGVDGEYVGDLLNKLMRRVHPHDTTFTKFVGQGRRRWHFGVAHPILAMLERQPQQRYTRPVDWHAVAIETLREDWESASLADYRITYFNKWEFVHMLAAWLTLGLSVLGAWYISYNTPTVGLGCRSFSYVMFLSVCTLGGLIELALYPVVYRPVKRRRTGDFAQTDGWRGYIASKRFRSRMSGVLTALDVLATLVLFTAVFMQTTGAFQFYWCKASLVGSHGGYIVFDTVSYIKRFFDARMYWMVGTVVSSVVPVVGTVWTMREWLTQAFVWSTDVDSARRGLRRVRVWKGFWWGLRWGGRLNVKWLKGGAGYVADFGDYVPAELDYLLRESEEAYKNRPLRPDYPEKTVPEGWPGQLPPSPMLWDAETFPTDGSHELRLSEEDVAEIDEALKVVEEQSLPPPAINKATFPLPRLGLRLDTACHSVHYGLGIVFVRGIPTRKYTDEQNVLVLLGISSYFGETRGRQRNDGARLIHIFHAASRNLPETLSAIFNNHAQVFHQDIATDLLAMYCRSAAASGGASSFASFPRIYNHLAAHHPEMIHTLAAPDWPFDRYGYNPPFLTRPLLFYQPGDDTNSDNGINKNNEHSARLFTSLSPRLLSGSRIHPRPTDIPPLTQPQQAALTAIESLARKFSVTTTLGAGDLVFLNNLTVLHSRAAYQDSPALPASLHRHLMRLFLRNEDLAYPTPRELWLDWAHVFSDTDADEVWVADNVRDYRSQLRRGPDTHNHGNTTTTNAGEGGKNADARRPNIHSRQNPQPNRPVPSARTPTSPSIPSLPSAFRNNSCVIAHRSSPRPASAGHSTPTPSPPRVASVSSTATFFASSTGPPGLSIEKAQPPPPAPVSFVQPMPLPSTICLTRSSFGWLTPRLTSSPWLILTSSPSLVRWLSSGRKCLLSNSIIASAVTLSIASSINPHVVGCAFRNPCTAPTKSAVRRGWFVLTSISGSSGKCSSRLTSGGLE</sequence>
<proteinExistence type="predicted"/>
<evidence type="ECO:0000256" key="4">
    <source>
        <dbReference type="SAM" id="SignalP"/>
    </source>
</evidence>
<feature type="transmembrane region" description="Helical" evidence="3">
    <location>
        <begin position="564"/>
        <end position="582"/>
    </location>
</feature>
<feature type="compositionally biased region" description="Low complexity" evidence="2">
    <location>
        <begin position="1148"/>
        <end position="1159"/>
    </location>
</feature>